<dbReference type="PANTHER" id="PTHR33936:SF24">
    <property type="entry name" value="C2H2-TYPE DOMAIN-CONTAINING PROTEIN"/>
    <property type="match status" value="1"/>
</dbReference>
<organism evidence="3">
    <name type="scientific">Diabrotica virgifera virgifera</name>
    <name type="common">western corn rootworm</name>
    <dbReference type="NCBI Taxonomy" id="50390"/>
    <lineage>
        <taxon>Eukaryota</taxon>
        <taxon>Metazoa</taxon>
        <taxon>Ecdysozoa</taxon>
        <taxon>Arthropoda</taxon>
        <taxon>Hexapoda</taxon>
        <taxon>Insecta</taxon>
        <taxon>Pterygota</taxon>
        <taxon>Neoptera</taxon>
        <taxon>Endopterygota</taxon>
        <taxon>Coleoptera</taxon>
        <taxon>Polyphaga</taxon>
        <taxon>Cucujiformia</taxon>
        <taxon>Chrysomeloidea</taxon>
        <taxon>Chrysomelidae</taxon>
        <taxon>Galerucinae</taxon>
        <taxon>Diabroticina</taxon>
        <taxon>Diabroticites</taxon>
        <taxon>Diabrotica</taxon>
    </lineage>
</organism>
<accession>A0A6P7FIF9</accession>
<dbReference type="InterPro" id="IPR013087">
    <property type="entry name" value="Znf_C2H2_type"/>
</dbReference>
<dbReference type="PANTHER" id="PTHR33936">
    <property type="entry name" value="PROTEIN CBG17840"/>
    <property type="match status" value="1"/>
</dbReference>
<keyword evidence="1" id="KW-0863">Zinc-finger</keyword>
<dbReference type="Gene3D" id="3.30.160.60">
    <property type="entry name" value="Classic Zinc Finger"/>
    <property type="match status" value="1"/>
</dbReference>
<dbReference type="AlphaFoldDB" id="A0A6P7FIF9"/>
<dbReference type="GO" id="GO:0008270">
    <property type="term" value="F:zinc ion binding"/>
    <property type="evidence" value="ECO:0007669"/>
    <property type="project" value="UniProtKB-KW"/>
</dbReference>
<dbReference type="PROSITE" id="PS00028">
    <property type="entry name" value="ZINC_FINGER_C2H2_1"/>
    <property type="match status" value="1"/>
</dbReference>
<dbReference type="InterPro" id="IPR052797">
    <property type="entry name" value="RegFact_GeneExpr_CellDeath"/>
</dbReference>
<dbReference type="RefSeq" id="XP_028135889.1">
    <property type="nucleotide sequence ID" value="XM_028280088.1"/>
</dbReference>
<name>A0A6P7FIF9_DIAVI</name>
<feature type="domain" description="C2H2-type" evidence="2">
    <location>
        <begin position="2"/>
        <end position="30"/>
    </location>
</feature>
<gene>
    <name evidence="3" type="primary">LOC114330676</name>
</gene>
<dbReference type="PROSITE" id="PS50157">
    <property type="entry name" value="ZINC_FINGER_C2H2_2"/>
    <property type="match status" value="1"/>
</dbReference>
<keyword evidence="1" id="KW-0479">Metal-binding</keyword>
<dbReference type="SMART" id="SM00355">
    <property type="entry name" value="ZnF_C2H2"/>
    <property type="match status" value="2"/>
</dbReference>
<protein>
    <submittedName>
        <fullName evidence="3">Uncharacterized protein LOC114330676</fullName>
    </submittedName>
</protein>
<dbReference type="InParanoid" id="A0A6P7FIF9"/>
<proteinExistence type="predicted"/>
<evidence type="ECO:0000313" key="3">
    <source>
        <dbReference type="RefSeq" id="XP_028135889.1"/>
    </source>
</evidence>
<evidence type="ECO:0000259" key="2">
    <source>
        <dbReference type="PROSITE" id="PS50157"/>
    </source>
</evidence>
<evidence type="ECO:0000256" key="1">
    <source>
        <dbReference type="PROSITE-ProRule" id="PRU00042"/>
    </source>
</evidence>
<reference evidence="3" key="1">
    <citation type="submission" date="2025-08" db="UniProtKB">
        <authorList>
            <consortium name="RefSeq"/>
        </authorList>
    </citation>
    <scope>IDENTIFICATION</scope>
    <source>
        <tissue evidence="3">Whole insect</tissue>
    </source>
</reference>
<keyword evidence="1" id="KW-0862">Zinc</keyword>
<sequence>MELCEYCGKTFTLKKNLYAHIRNLHKVKSDCVVNKLRCSLCETYHKVYEDLRDHYIKVHNIEIFMEKTSFSSMEDFTSWKDEKEKQLQCSYVKETGTKISSSGKKWYYICHRSGYHKDEIKSSKASKRQGVAKMNSFCPSTL</sequence>